<dbReference type="InterPro" id="IPR024883">
    <property type="entry name" value="Neurensin"/>
</dbReference>
<evidence type="ECO:0000313" key="4">
    <source>
        <dbReference type="Proteomes" id="UP001591681"/>
    </source>
</evidence>
<feature type="region of interest" description="Disordered" evidence="1">
    <location>
        <begin position="21"/>
        <end position="90"/>
    </location>
</feature>
<feature type="transmembrane region" description="Helical" evidence="2">
    <location>
        <begin position="259"/>
        <end position="282"/>
    </location>
</feature>
<keyword evidence="4" id="KW-1185">Reference proteome</keyword>
<accession>A0ABD1IYQ7</accession>
<reference evidence="3 4" key="1">
    <citation type="submission" date="2024-09" db="EMBL/GenBank/DDBJ databases">
        <title>A chromosome-level genome assembly of Gray's grenadier anchovy, Coilia grayii.</title>
        <authorList>
            <person name="Fu Z."/>
        </authorList>
    </citation>
    <scope>NUCLEOTIDE SEQUENCE [LARGE SCALE GENOMIC DNA]</scope>
    <source>
        <strain evidence="3">G4</strain>
        <tissue evidence="3">Muscle</tissue>
    </source>
</reference>
<evidence type="ECO:0000256" key="2">
    <source>
        <dbReference type="SAM" id="Phobius"/>
    </source>
</evidence>
<feature type="transmembrane region" description="Helical" evidence="2">
    <location>
        <begin position="204"/>
        <end position="226"/>
    </location>
</feature>
<feature type="compositionally biased region" description="Low complexity" evidence="1">
    <location>
        <begin position="343"/>
        <end position="354"/>
    </location>
</feature>
<feature type="region of interest" description="Disordered" evidence="1">
    <location>
        <begin position="285"/>
        <end position="354"/>
    </location>
</feature>
<dbReference type="PANTHER" id="PTHR14796:SF3">
    <property type="entry name" value="NEURENSIN 1-LIKE-RELATED"/>
    <property type="match status" value="1"/>
</dbReference>
<keyword evidence="2" id="KW-0472">Membrane</keyword>
<evidence type="ECO:0000313" key="3">
    <source>
        <dbReference type="EMBL" id="KAL2080081.1"/>
    </source>
</evidence>
<organism evidence="3 4">
    <name type="scientific">Coilia grayii</name>
    <name type="common">Gray's grenadier anchovy</name>
    <dbReference type="NCBI Taxonomy" id="363190"/>
    <lineage>
        <taxon>Eukaryota</taxon>
        <taxon>Metazoa</taxon>
        <taxon>Chordata</taxon>
        <taxon>Craniata</taxon>
        <taxon>Vertebrata</taxon>
        <taxon>Euteleostomi</taxon>
        <taxon>Actinopterygii</taxon>
        <taxon>Neopterygii</taxon>
        <taxon>Teleostei</taxon>
        <taxon>Clupei</taxon>
        <taxon>Clupeiformes</taxon>
        <taxon>Clupeoidei</taxon>
        <taxon>Engraulidae</taxon>
        <taxon>Coilinae</taxon>
        <taxon>Coilia</taxon>
    </lineage>
</organism>
<dbReference type="EMBL" id="JBHFQA010000021">
    <property type="protein sequence ID" value="KAL2080081.1"/>
    <property type="molecule type" value="Genomic_DNA"/>
</dbReference>
<keyword evidence="2" id="KW-0812">Transmembrane</keyword>
<keyword evidence="2" id="KW-1133">Transmembrane helix</keyword>
<dbReference type="AlphaFoldDB" id="A0ABD1IYQ7"/>
<protein>
    <recommendedName>
        <fullName evidence="5">Neurensin-1</fullName>
    </recommendedName>
</protein>
<evidence type="ECO:0008006" key="5">
    <source>
        <dbReference type="Google" id="ProtNLM"/>
    </source>
</evidence>
<proteinExistence type="predicted"/>
<comment type="caution">
    <text evidence="3">The sequence shown here is derived from an EMBL/GenBank/DDBJ whole genome shotgun (WGS) entry which is preliminary data.</text>
</comment>
<name>A0ABD1IYQ7_9TELE</name>
<evidence type="ECO:0000256" key="1">
    <source>
        <dbReference type="SAM" id="MobiDB-lite"/>
    </source>
</evidence>
<feature type="compositionally biased region" description="Basic and acidic residues" evidence="1">
    <location>
        <begin position="286"/>
        <end position="302"/>
    </location>
</feature>
<dbReference type="Proteomes" id="UP001591681">
    <property type="component" value="Unassembled WGS sequence"/>
</dbReference>
<dbReference type="PANTHER" id="PTHR14796">
    <property type="entry name" value="NEURENSIN 1-RELATED"/>
    <property type="match status" value="1"/>
</dbReference>
<dbReference type="Pfam" id="PF14927">
    <property type="entry name" value="Neurensin"/>
    <property type="match status" value="1"/>
</dbReference>
<gene>
    <name evidence="3" type="ORF">ACEWY4_023874</name>
</gene>
<sequence length="354" mass="37579">MALASISQGAPGGHCQPCGPAKQQMLGAAARRAAPPLPCGTGRCGGASLCRTEEQMAGGRVEESGVEESGGERRGGQGSGGDDGEGTVNKRRPHFSLAAVATCGATERKLWTRGKVAAGRHGTRVRKRKESVTLSWVLRMASCSEICGPEQSERAQNPTETSGCHKYGVRSYLHHFYEECTASVWERHEDFQTQRSPRWLSSGLWKVSLVFGMLVLVIGLVVFVVGCTIPSRIEAFGEGELLFVDRQSVRFNQGLQVSIQAGAAMLCLGGLMVAGSLFASAFTRGSSKDETLSPPPPKDRGRERKRGNRGGKAPSDPVTKPPTPISGEAGVPVTLSKVETIQPPSEEAPSSPSH</sequence>